<reference evidence="2 3" key="1">
    <citation type="submission" date="2011-10" db="EMBL/GenBank/DDBJ databases">
        <authorList>
            <person name="Genoscope - CEA"/>
        </authorList>
    </citation>
    <scope>NUCLEOTIDE SEQUENCE [LARGE SCALE GENOMIC DNA]</scope>
    <source>
        <strain evidence="2 3">RCC 1105</strain>
    </source>
</reference>
<keyword evidence="3" id="KW-1185">Reference proteome</keyword>
<accession>K8EAF7</accession>
<dbReference type="KEGG" id="bpg:Bathy02g02560"/>
<dbReference type="AlphaFoldDB" id="K8EAF7"/>
<dbReference type="RefSeq" id="XP_007514577.1">
    <property type="nucleotide sequence ID" value="XM_007514515.1"/>
</dbReference>
<organism evidence="2 3">
    <name type="scientific">Bathycoccus prasinos</name>
    <dbReference type="NCBI Taxonomy" id="41875"/>
    <lineage>
        <taxon>Eukaryota</taxon>
        <taxon>Viridiplantae</taxon>
        <taxon>Chlorophyta</taxon>
        <taxon>Mamiellophyceae</taxon>
        <taxon>Mamiellales</taxon>
        <taxon>Bathycoccaceae</taxon>
        <taxon>Bathycoccus</taxon>
    </lineage>
</organism>
<feature type="compositionally biased region" description="Acidic residues" evidence="1">
    <location>
        <begin position="127"/>
        <end position="136"/>
    </location>
</feature>
<dbReference type="EMBL" id="FO082277">
    <property type="protein sequence ID" value="CCO14817.1"/>
    <property type="molecule type" value="Genomic_DNA"/>
</dbReference>
<sequence>MTSSLLFHHRALPITVSARHRSASCTSSSRVKTNALSLHVVNFDVVHSSSNFRRQRPLRRQKRFPKRGFPINAGGYEGQTEEENNALENLRRQRNQRDVRREGLKPFVAPTRNALTTTTNDRFSSYWEDEEDDDERNDNNKNPPNPRGVPPRWQNVLKKYVLNPYGVFALVALLSVLNPQYIDKGRSNLAMQLYNRDTPGDIVAYKTKDGNLFKVSKDEGIITYNGKDGMVVDSKGGVWIAVARKDQPEIVKEKYYVGQIEDVPVLPKNPTKGEQKLFDKYMQETFAKTLQDVPKDLKKVYNTKDPEFILPLTEKEIAEDGYYFGDEEDWMARRD</sequence>
<name>K8EAF7_9CHLO</name>
<dbReference type="OrthoDB" id="497330at2759"/>
<evidence type="ECO:0000313" key="3">
    <source>
        <dbReference type="Proteomes" id="UP000198341"/>
    </source>
</evidence>
<evidence type="ECO:0000313" key="2">
    <source>
        <dbReference type="EMBL" id="CCO14817.1"/>
    </source>
</evidence>
<dbReference type="Proteomes" id="UP000198341">
    <property type="component" value="Chromosome 2"/>
</dbReference>
<evidence type="ECO:0000256" key="1">
    <source>
        <dbReference type="SAM" id="MobiDB-lite"/>
    </source>
</evidence>
<feature type="compositionally biased region" description="Polar residues" evidence="1">
    <location>
        <begin position="113"/>
        <end position="123"/>
    </location>
</feature>
<gene>
    <name evidence="2" type="ORF">Bathy02g02560</name>
</gene>
<feature type="compositionally biased region" description="Basic and acidic residues" evidence="1">
    <location>
        <begin position="91"/>
        <end position="104"/>
    </location>
</feature>
<protein>
    <submittedName>
        <fullName evidence="2">Uncharacterized protein</fullName>
    </submittedName>
</protein>
<feature type="region of interest" description="Disordered" evidence="1">
    <location>
        <begin position="91"/>
        <end position="152"/>
    </location>
</feature>
<proteinExistence type="predicted"/>
<dbReference type="GeneID" id="19017369"/>